<protein>
    <recommendedName>
        <fullName evidence="3">Lipoprotein</fullName>
    </recommendedName>
</protein>
<name>A0A3M8CRD0_9BACL</name>
<reference evidence="1 2" key="1">
    <citation type="submission" date="2018-10" db="EMBL/GenBank/DDBJ databases">
        <title>Phylogenomics of Brevibacillus.</title>
        <authorList>
            <person name="Dunlap C."/>
        </authorList>
    </citation>
    <scope>NUCLEOTIDE SEQUENCE [LARGE SCALE GENOMIC DNA]</scope>
    <source>
        <strain evidence="1 2">JCM 15085</strain>
    </source>
</reference>
<evidence type="ECO:0000313" key="1">
    <source>
        <dbReference type="EMBL" id="RNB77981.1"/>
    </source>
</evidence>
<dbReference type="EMBL" id="RHHT01000027">
    <property type="protein sequence ID" value="RNB77981.1"/>
    <property type="molecule type" value="Genomic_DNA"/>
</dbReference>
<proteinExistence type="predicted"/>
<dbReference type="Proteomes" id="UP000281915">
    <property type="component" value="Unassembled WGS sequence"/>
</dbReference>
<organism evidence="1 2">
    <name type="scientific">Brevibacillus panacihumi</name>
    <dbReference type="NCBI Taxonomy" id="497735"/>
    <lineage>
        <taxon>Bacteria</taxon>
        <taxon>Bacillati</taxon>
        <taxon>Bacillota</taxon>
        <taxon>Bacilli</taxon>
        <taxon>Bacillales</taxon>
        <taxon>Paenibacillaceae</taxon>
        <taxon>Brevibacillus</taxon>
    </lineage>
</organism>
<evidence type="ECO:0008006" key="3">
    <source>
        <dbReference type="Google" id="ProtNLM"/>
    </source>
</evidence>
<evidence type="ECO:0000313" key="2">
    <source>
        <dbReference type="Proteomes" id="UP000281915"/>
    </source>
</evidence>
<comment type="caution">
    <text evidence="1">The sequence shown here is derived from an EMBL/GenBank/DDBJ whole genome shotgun (WGS) entry which is preliminary data.</text>
</comment>
<dbReference type="RefSeq" id="WP_122913761.1">
    <property type="nucleotide sequence ID" value="NZ_RHHT01000027.1"/>
</dbReference>
<sequence>MKPSPFLVLLLLMTTGIVYGCQSSGFGHAGSSVELSLESGTISVPTKELPELDDYMASFDSSERQIEWERVNTSAFSSPTGVVYGDIRYSCGTKLCDHLWLQIKEEQHRTLSLPAYDGSIFVSHAFSPNETYLALLMGRNEGAELVRHQLLVLRTDEFSVAAVHGEPATISEQAVSGDFAFPILDLKWKDDQTLEATIPDTADLSYEGLQQWREQGSKTRTLLLQVS</sequence>
<dbReference type="PROSITE" id="PS51257">
    <property type="entry name" value="PROKAR_LIPOPROTEIN"/>
    <property type="match status" value="1"/>
</dbReference>
<accession>A0A3M8CRD0</accession>
<dbReference type="AlphaFoldDB" id="A0A3M8CRD0"/>
<gene>
    <name evidence="1" type="ORF">EDM58_13320</name>
</gene>